<dbReference type="Proteomes" id="UP000471120">
    <property type="component" value="Unassembled WGS sequence"/>
</dbReference>
<dbReference type="PANTHER" id="PTHR11895">
    <property type="entry name" value="TRANSAMIDASE"/>
    <property type="match status" value="1"/>
</dbReference>
<protein>
    <recommendedName>
        <fullName evidence="3">amidase</fullName>
        <ecNumber evidence="3">3.5.1.4</ecNumber>
    </recommendedName>
</protein>
<evidence type="ECO:0000313" key="6">
    <source>
        <dbReference type="Proteomes" id="UP000471120"/>
    </source>
</evidence>
<dbReference type="InterPro" id="IPR020556">
    <property type="entry name" value="Amidase_CS"/>
</dbReference>
<dbReference type="GO" id="GO:0004040">
    <property type="term" value="F:amidase activity"/>
    <property type="evidence" value="ECO:0007669"/>
    <property type="project" value="UniProtKB-EC"/>
</dbReference>
<evidence type="ECO:0000259" key="4">
    <source>
        <dbReference type="Pfam" id="PF01425"/>
    </source>
</evidence>
<dbReference type="Gene3D" id="3.90.1300.10">
    <property type="entry name" value="Amidase signature (AS) domain"/>
    <property type="match status" value="1"/>
</dbReference>
<dbReference type="EC" id="3.5.1.4" evidence="3"/>
<dbReference type="AlphaFoldDB" id="A0A6P2CIU7"/>
<dbReference type="Pfam" id="PF01425">
    <property type="entry name" value="Amidase"/>
    <property type="match status" value="1"/>
</dbReference>
<dbReference type="InterPro" id="IPR000120">
    <property type="entry name" value="Amidase"/>
</dbReference>
<evidence type="ECO:0000313" key="5">
    <source>
        <dbReference type="EMBL" id="TXG91681.1"/>
    </source>
</evidence>
<evidence type="ECO:0000256" key="1">
    <source>
        <dbReference type="ARBA" id="ARBA00001311"/>
    </source>
</evidence>
<accession>A0A6P2CIU7</accession>
<keyword evidence="5" id="KW-0378">Hydrolase</keyword>
<evidence type="ECO:0000256" key="2">
    <source>
        <dbReference type="ARBA" id="ARBA00009199"/>
    </source>
</evidence>
<dbReference type="SUPFAM" id="SSF75304">
    <property type="entry name" value="Amidase signature (AS) enzymes"/>
    <property type="match status" value="1"/>
</dbReference>
<dbReference type="PROSITE" id="PS00571">
    <property type="entry name" value="AMIDASES"/>
    <property type="match status" value="1"/>
</dbReference>
<dbReference type="InterPro" id="IPR036928">
    <property type="entry name" value="AS_sf"/>
</dbReference>
<dbReference type="InterPro" id="IPR023631">
    <property type="entry name" value="Amidase_dom"/>
</dbReference>
<feature type="domain" description="Amidase" evidence="4">
    <location>
        <begin position="69"/>
        <end position="495"/>
    </location>
</feature>
<proteinExistence type="inferred from homology"/>
<sequence length="515" mass="54607">MPPLSRVLIVDNLLSIERESIPSRCDGIRPRAGADGVRKCSVTDLEDLAGLTATELAALYRSAQVSPEEATAAVLERIDRHDSTVNAYCVRDDEFALEEARSSAKRWLAGEPKSLLDGVPISIKDIFLTAGRPTRRGSKTVDPDQPWPEDAPVVARVRESGAVIVGKTTTPEFAWKGVTDSPLTGITRNPWNPATTAGGSSGGAGAAVAAGMAPLALGTDGGGSVRIPASFCGVTTLKPTYGAIPLFPSSPFGTLAHAGPMTRTVADTAALMDVVTGFDARDWSALPQPAVPYVQALAEVPEDAPLEGVRIAYSRDLGFATVDPEVDAIVEKAVGVLADLGARVDAVDPGFADEVWAFECLWFAGAAKATEHLTEQQRELLDPGLAEICRQGLTYSAQDYLEAMARRMALGLRMGTFHETYDLLVTPTVPIVAFEAGVEVPPGSSAERWTSWTPFTYPFNLTQQPAASVPCGFSAAGLPVGLQIVAARHGDQRVLAAAHAYERATDWHTRRPPLG</sequence>
<dbReference type="PANTHER" id="PTHR11895:SF7">
    <property type="entry name" value="GLUTAMYL-TRNA(GLN) AMIDOTRANSFERASE SUBUNIT A, MITOCHONDRIAL"/>
    <property type="match status" value="1"/>
</dbReference>
<dbReference type="EMBL" id="QRCM01000001">
    <property type="protein sequence ID" value="TXG91681.1"/>
    <property type="molecule type" value="Genomic_DNA"/>
</dbReference>
<dbReference type="NCBIfam" id="NF004815">
    <property type="entry name" value="PRK06169.1"/>
    <property type="match status" value="1"/>
</dbReference>
<comment type="caution">
    <text evidence="5">The sequence shown here is derived from an EMBL/GenBank/DDBJ whole genome shotgun (WGS) entry which is preliminary data.</text>
</comment>
<organism evidence="5 6">
    <name type="scientific">Rhodococcus rhodnii</name>
    <dbReference type="NCBI Taxonomy" id="38312"/>
    <lineage>
        <taxon>Bacteria</taxon>
        <taxon>Bacillati</taxon>
        <taxon>Actinomycetota</taxon>
        <taxon>Actinomycetes</taxon>
        <taxon>Mycobacteriales</taxon>
        <taxon>Nocardiaceae</taxon>
        <taxon>Rhodococcus</taxon>
    </lineage>
</organism>
<reference evidence="5 6" key="1">
    <citation type="submission" date="2018-07" db="EMBL/GenBank/DDBJ databases">
        <title>Genome sequence of Rhodococcus rhodnii ATCC 35071 from Rhodnius prolixus.</title>
        <authorList>
            <person name="Patel V."/>
            <person name="Vogel K.J."/>
        </authorList>
    </citation>
    <scope>NUCLEOTIDE SEQUENCE [LARGE SCALE GENOMIC DNA]</scope>
    <source>
        <strain evidence="5 6">ATCC 35071</strain>
    </source>
</reference>
<comment type="catalytic activity">
    <reaction evidence="1">
        <text>a monocarboxylic acid amide + H2O = a monocarboxylate + NH4(+)</text>
        <dbReference type="Rhea" id="RHEA:12020"/>
        <dbReference type="ChEBI" id="CHEBI:15377"/>
        <dbReference type="ChEBI" id="CHEBI:28938"/>
        <dbReference type="ChEBI" id="CHEBI:35757"/>
        <dbReference type="ChEBI" id="CHEBI:83628"/>
        <dbReference type="EC" id="3.5.1.4"/>
    </reaction>
</comment>
<evidence type="ECO:0000256" key="3">
    <source>
        <dbReference type="ARBA" id="ARBA00012922"/>
    </source>
</evidence>
<comment type="similarity">
    <text evidence="2">Belongs to the amidase family.</text>
</comment>
<gene>
    <name evidence="5" type="ORF">DW322_17640</name>
</gene>
<name>A0A6P2CIU7_9NOCA</name>